<protein>
    <submittedName>
        <fullName evidence="3">FERM, RhoGEF and pleckstrin domain-containing protein 2</fullName>
    </submittedName>
</protein>
<dbReference type="Gene3D" id="1.20.80.10">
    <property type="match status" value="1"/>
</dbReference>
<dbReference type="SUPFAM" id="SSF50729">
    <property type="entry name" value="PH domain-like"/>
    <property type="match status" value="1"/>
</dbReference>
<dbReference type="InterPro" id="IPR019748">
    <property type="entry name" value="FERM_central"/>
</dbReference>
<feature type="compositionally biased region" description="Polar residues" evidence="1">
    <location>
        <begin position="350"/>
        <end position="361"/>
    </location>
</feature>
<dbReference type="PANTHER" id="PTHR23280">
    <property type="entry name" value="4.1 G PROTEIN"/>
    <property type="match status" value="1"/>
</dbReference>
<keyword evidence="4" id="KW-1185">Reference proteome</keyword>
<dbReference type="InterPro" id="IPR029071">
    <property type="entry name" value="Ubiquitin-like_domsf"/>
</dbReference>
<evidence type="ECO:0000313" key="3">
    <source>
        <dbReference type="EMBL" id="KAI6656508.1"/>
    </source>
</evidence>
<dbReference type="SMART" id="SM00295">
    <property type="entry name" value="B41"/>
    <property type="match status" value="1"/>
</dbReference>
<evidence type="ECO:0000313" key="4">
    <source>
        <dbReference type="Proteomes" id="UP001165289"/>
    </source>
</evidence>
<reference evidence="3 4" key="1">
    <citation type="journal article" date="2023" name="BMC Biol.">
        <title>The compact genome of the sponge Oopsacas minuta (Hexactinellida) is lacking key metazoan core genes.</title>
        <authorList>
            <person name="Santini S."/>
            <person name="Schenkelaars Q."/>
            <person name="Jourda C."/>
            <person name="Duchesne M."/>
            <person name="Belahbib H."/>
            <person name="Rocher C."/>
            <person name="Selva M."/>
            <person name="Riesgo A."/>
            <person name="Vervoort M."/>
            <person name="Leys S.P."/>
            <person name="Kodjabachian L."/>
            <person name="Le Bivic A."/>
            <person name="Borchiellini C."/>
            <person name="Claverie J.M."/>
            <person name="Renard E."/>
        </authorList>
    </citation>
    <scope>NUCLEOTIDE SEQUENCE [LARGE SCALE GENOMIC DNA]</scope>
    <source>
        <strain evidence="3">SPO-2</strain>
    </source>
</reference>
<dbReference type="CDD" id="cd14473">
    <property type="entry name" value="FERM_B-lobe"/>
    <property type="match status" value="1"/>
</dbReference>
<proteinExistence type="predicted"/>
<dbReference type="SUPFAM" id="SSF54236">
    <property type="entry name" value="Ubiquitin-like"/>
    <property type="match status" value="1"/>
</dbReference>
<dbReference type="InterPro" id="IPR000299">
    <property type="entry name" value="FERM_domain"/>
</dbReference>
<feature type="region of interest" description="Disordered" evidence="1">
    <location>
        <begin position="532"/>
        <end position="596"/>
    </location>
</feature>
<dbReference type="PANTHER" id="PTHR23280:SF21">
    <property type="entry name" value="PROTEIN 4.1 HOMOLOG"/>
    <property type="match status" value="1"/>
</dbReference>
<comment type="caution">
    <text evidence="3">The sequence shown here is derived from an EMBL/GenBank/DDBJ whole genome shotgun (WGS) entry which is preliminary data.</text>
</comment>
<dbReference type="EMBL" id="JAKMXF010000144">
    <property type="protein sequence ID" value="KAI6656508.1"/>
    <property type="molecule type" value="Genomic_DNA"/>
</dbReference>
<dbReference type="Gene3D" id="3.10.20.90">
    <property type="entry name" value="Phosphatidylinositol 3-kinase Catalytic Subunit, Chain A, domain 1"/>
    <property type="match status" value="1"/>
</dbReference>
<gene>
    <name evidence="3" type="ORF">LOD99_1304</name>
</gene>
<sequence>MTEKYTVYFYHGTKEEFEIPRKSKIQALFDQCCKHLHIEEVDYFSLFVHDQRGKVFWLNSDKSIRKQLTPVLRDNIHFGVKYYHMDPTQVYSEETRLYFVHQVIDDIRAKHYTLSEKDLNIITALYIQSELGDYEEGTNIPGYTKDYFLFNFQSPDCEDDIVAEHKATAGRTPGQCENEILSMVKQQEMYGMHLNVGYLQVGKGQRPVQIGVHPHGITILDDEFAKLYDLPWDIVTKLEAKRRKFIIRAKGVLETETKDVVEKEEGAVPPTKEEGATNVDKDVIEAPATNEDPEQTKLSVEEALEDPPVEAASPVATENADVTTDETKQSPAHVEDPAVTEEISPAPEQPTINEEPTPKQKQVTKSKKREPITVLKFIISERTYVKDIWRLAAEHHYFFNRVPTRQPRFSFVRIGSRFRYSGRTFRQSQKDFSERKFDPIDPDVRVRMSQRRKRQSVNNDETEDSSYPGYVKARESFRRERVESGTNGDVAEKADTNEIVVENNPVEIPEPGTQEALLQKDVTDKFLDNEFQEAAKQTEGDDLPAAPSQNELIPENGDMADYPPPPKEHEEMVSGDTKVVETAVANEATPAVSNEQ</sequence>
<dbReference type="InterPro" id="IPR019749">
    <property type="entry name" value="Band_41_domain"/>
</dbReference>
<feature type="region of interest" description="Disordered" evidence="1">
    <location>
        <begin position="263"/>
        <end position="366"/>
    </location>
</feature>
<dbReference type="PROSITE" id="PS50057">
    <property type="entry name" value="FERM_3"/>
    <property type="match status" value="1"/>
</dbReference>
<feature type="compositionally biased region" description="Basic and acidic residues" evidence="1">
    <location>
        <begin position="263"/>
        <end position="284"/>
    </location>
</feature>
<dbReference type="InterPro" id="IPR018979">
    <property type="entry name" value="FERM_N"/>
</dbReference>
<evidence type="ECO:0000259" key="2">
    <source>
        <dbReference type="PROSITE" id="PS50057"/>
    </source>
</evidence>
<feature type="compositionally biased region" description="Basic and acidic residues" evidence="1">
    <location>
        <begin position="325"/>
        <end position="336"/>
    </location>
</feature>
<accession>A0AAV7K617</accession>
<name>A0AAV7K617_9METZ</name>
<dbReference type="GO" id="GO:0005856">
    <property type="term" value="C:cytoskeleton"/>
    <property type="evidence" value="ECO:0007669"/>
    <property type="project" value="TreeGrafter"/>
</dbReference>
<dbReference type="GO" id="GO:0031032">
    <property type="term" value="P:actomyosin structure organization"/>
    <property type="evidence" value="ECO:0007669"/>
    <property type="project" value="TreeGrafter"/>
</dbReference>
<dbReference type="InterPro" id="IPR014352">
    <property type="entry name" value="FERM/acyl-CoA-bd_prot_sf"/>
</dbReference>
<dbReference type="InterPro" id="IPR035963">
    <property type="entry name" value="FERM_2"/>
</dbReference>
<feature type="domain" description="FERM" evidence="2">
    <location>
        <begin position="3"/>
        <end position="294"/>
    </location>
</feature>
<dbReference type="InterPro" id="IPR011993">
    <property type="entry name" value="PH-like_dom_sf"/>
</dbReference>
<dbReference type="SUPFAM" id="SSF47031">
    <property type="entry name" value="Second domain of FERM"/>
    <property type="match status" value="1"/>
</dbReference>
<dbReference type="AlphaFoldDB" id="A0AAV7K617"/>
<dbReference type="Pfam" id="PF09379">
    <property type="entry name" value="FERM_N"/>
    <property type="match status" value="1"/>
</dbReference>
<dbReference type="CDD" id="cd01765">
    <property type="entry name" value="FERM_F0_F1"/>
    <property type="match status" value="1"/>
</dbReference>
<dbReference type="Proteomes" id="UP001165289">
    <property type="component" value="Unassembled WGS sequence"/>
</dbReference>
<organism evidence="3 4">
    <name type="scientific">Oopsacas minuta</name>
    <dbReference type="NCBI Taxonomy" id="111878"/>
    <lineage>
        <taxon>Eukaryota</taxon>
        <taxon>Metazoa</taxon>
        <taxon>Porifera</taxon>
        <taxon>Hexactinellida</taxon>
        <taxon>Hexasterophora</taxon>
        <taxon>Lyssacinosida</taxon>
        <taxon>Leucopsacidae</taxon>
        <taxon>Oopsacas</taxon>
    </lineage>
</organism>
<dbReference type="Gene3D" id="2.30.29.30">
    <property type="entry name" value="Pleckstrin-homology domain (PH domain)/Phosphotyrosine-binding domain (PTB)"/>
    <property type="match status" value="1"/>
</dbReference>
<feature type="region of interest" description="Disordered" evidence="1">
    <location>
        <begin position="447"/>
        <end position="467"/>
    </location>
</feature>
<evidence type="ECO:0000256" key="1">
    <source>
        <dbReference type="SAM" id="MobiDB-lite"/>
    </source>
</evidence>
<dbReference type="Pfam" id="PF00373">
    <property type="entry name" value="FERM_M"/>
    <property type="match status" value="1"/>
</dbReference>